<dbReference type="RefSeq" id="WP_179052608.1">
    <property type="nucleotide sequence ID" value="NZ_QJRE01000096.1"/>
</dbReference>
<dbReference type="Gene3D" id="1.10.10.10">
    <property type="entry name" value="Winged helix-like DNA-binding domain superfamily/Winged helix DNA-binding domain"/>
    <property type="match status" value="1"/>
</dbReference>
<evidence type="ECO:0000313" key="6">
    <source>
        <dbReference type="EMBL" id="NWL45571.1"/>
    </source>
</evidence>
<sequence>MKEILDIDFNLLKCLDTLLEERSVSKAACRLGVKQPAMSAALVRLREAFQDELFTRGHRQMIPTKRALDLKEPVRKIVKDISTIFQPKAFDPFLTEATVAIATTDYTLKTIVPQLLQALKSAAPDLRISLMFEKGHHLVTALEAGKVDLALITDQNPIKHLQCEPLFEDRYVGVLRRDHPILATGKNISIDDFCALEHAIISSPIEEFSCTIDETLRQMGKSRNVRLSANYITSLVDFLKTSDLISVLPSRLLVGLPELEIFELPVEAPTFRTIAAWHPRTEFNPVHIWLRTQVFDQLKNELFKN</sequence>
<evidence type="ECO:0000256" key="2">
    <source>
        <dbReference type="ARBA" id="ARBA00023015"/>
    </source>
</evidence>
<dbReference type="InterPro" id="IPR050389">
    <property type="entry name" value="LysR-type_TF"/>
</dbReference>
<dbReference type="Pfam" id="PF00126">
    <property type="entry name" value="HTH_1"/>
    <property type="match status" value="1"/>
</dbReference>
<dbReference type="GO" id="GO:0003677">
    <property type="term" value="F:DNA binding"/>
    <property type="evidence" value="ECO:0007669"/>
    <property type="project" value="UniProtKB-KW"/>
</dbReference>
<evidence type="ECO:0000256" key="1">
    <source>
        <dbReference type="ARBA" id="ARBA00009437"/>
    </source>
</evidence>
<keyword evidence="4" id="KW-0804">Transcription</keyword>
<dbReference type="PANTHER" id="PTHR30118">
    <property type="entry name" value="HTH-TYPE TRANSCRIPTIONAL REGULATOR LEUO-RELATED"/>
    <property type="match status" value="1"/>
</dbReference>
<dbReference type="SUPFAM" id="SSF53850">
    <property type="entry name" value="Periplasmic binding protein-like II"/>
    <property type="match status" value="1"/>
</dbReference>
<name>A0ABD6MX55_9PSED</name>
<keyword evidence="3" id="KW-0238">DNA-binding</keyword>
<evidence type="ECO:0000256" key="4">
    <source>
        <dbReference type="ARBA" id="ARBA00023163"/>
    </source>
</evidence>
<gene>
    <name evidence="6" type="ORF">DM819_06740</name>
</gene>
<comment type="caution">
    <text evidence="6">The sequence shown here is derived from an EMBL/GenBank/DDBJ whole genome shotgun (WGS) entry which is preliminary data.</text>
</comment>
<evidence type="ECO:0000259" key="5">
    <source>
        <dbReference type="PROSITE" id="PS50931"/>
    </source>
</evidence>
<dbReference type="PRINTS" id="PR00039">
    <property type="entry name" value="HTHLYSR"/>
</dbReference>
<dbReference type="EMBL" id="QJRE01000096">
    <property type="protein sequence ID" value="NWL45571.1"/>
    <property type="molecule type" value="Genomic_DNA"/>
</dbReference>
<dbReference type="PROSITE" id="PS50931">
    <property type="entry name" value="HTH_LYSR"/>
    <property type="match status" value="1"/>
</dbReference>
<organism evidence="6 7">
    <name type="scientific">Pseudomonas hunanensis</name>
    <dbReference type="NCBI Taxonomy" id="1247546"/>
    <lineage>
        <taxon>Bacteria</taxon>
        <taxon>Pseudomonadati</taxon>
        <taxon>Pseudomonadota</taxon>
        <taxon>Gammaproteobacteria</taxon>
        <taxon>Pseudomonadales</taxon>
        <taxon>Pseudomonadaceae</taxon>
        <taxon>Pseudomonas</taxon>
    </lineage>
</organism>
<dbReference type="PANTHER" id="PTHR30118:SF15">
    <property type="entry name" value="TRANSCRIPTIONAL REGULATORY PROTEIN"/>
    <property type="match status" value="1"/>
</dbReference>
<proteinExistence type="inferred from homology"/>
<dbReference type="Proteomes" id="UP000704738">
    <property type="component" value="Unassembled WGS sequence"/>
</dbReference>
<dbReference type="Gene3D" id="3.40.190.10">
    <property type="entry name" value="Periplasmic binding protein-like II"/>
    <property type="match status" value="2"/>
</dbReference>
<dbReference type="SUPFAM" id="SSF46785">
    <property type="entry name" value="Winged helix' DNA-binding domain"/>
    <property type="match status" value="1"/>
</dbReference>
<dbReference type="InterPro" id="IPR036390">
    <property type="entry name" value="WH_DNA-bd_sf"/>
</dbReference>
<feature type="domain" description="HTH lysR-type" evidence="5">
    <location>
        <begin position="7"/>
        <end position="64"/>
    </location>
</feature>
<dbReference type="InterPro" id="IPR036388">
    <property type="entry name" value="WH-like_DNA-bd_sf"/>
</dbReference>
<reference evidence="6 7" key="1">
    <citation type="submission" date="2018-06" db="EMBL/GenBank/DDBJ databases">
        <title>Bacteria isolated from soil of Wuhan.</title>
        <authorList>
            <person name="Xiang W."/>
            <person name="Huang C."/>
        </authorList>
    </citation>
    <scope>NUCLEOTIDE SEQUENCE [LARGE SCALE GENOMIC DNA]</scope>
    <source>
        <strain evidence="7">xwS4</strain>
    </source>
</reference>
<dbReference type="AlphaFoldDB" id="A0ABD6MX55"/>
<comment type="similarity">
    <text evidence="1">Belongs to the LysR transcriptional regulatory family.</text>
</comment>
<dbReference type="InterPro" id="IPR000847">
    <property type="entry name" value="LysR_HTH_N"/>
</dbReference>
<dbReference type="Pfam" id="PF03466">
    <property type="entry name" value="LysR_substrate"/>
    <property type="match status" value="1"/>
</dbReference>
<keyword evidence="2" id="KW-0805">Transcription regulation</keyword>
<dbReference type="InterPro" id="IPR005119">
    <property type="entry name" value="LysR_subst-bd"/>
</dbReference>
<evidence type="ECO:0000256" key="3">
    <source>
        <dbReference type="ARBA" id="ARBA00023125"/>
    </source>
</evidence>
<protein>
    <submittedName>
        <fullName evidence="6">Transcriptional regulator</fullName>
    </submittedName>
</protein>
<accession>A0ABD6MX55</accession>
<evidence type="ECO:0000313" key="7">
    <source>
        <dbReference type="Proteomes" id="UP000704738"/>
    </source>
</evidence>